<evidence type="ECO:0000313" key="1">
    <source>
        <dbReference type="EMBL" id="PKU59843.1"/>
    </source>
</evidence>
<keyword evidence="2" id="KW-1185">Reference proteome</keyword>
<proteinExistence type="predicted"/>
<accession>A0A2I0V8V0</accession>
<dbReference type="Proteomes" id="UP000233837">
    <property type="component" value="Unassembled WGS sequence"/>
</dbReference>
<dbReference type="EMBL" id="KZ504050">
    <property type="protein sequence ID" value="PKU59843.1"/>
    <property type="molecule type" value="Genomic_DNA"/>
</dbReference>
<organism evidence="1 2">
    <name type="scientific">Dendrobium catenatum</name>
    <dbReference type="NCBI Taxonomy" id="906689"/>
    <lineage>
        <taxon>Eukaryota</taxon>
        <taxon>Viridiplantae</taxon>
        <taxon>Streptophyta</taxon>
        <taxon>Embryophyta</taxon>
        <taxon>Tracheophyta</taxon>
        <taxon>Spermatophyta</taxon>
        <taxon>Magnoliopsida</taxon>
        <taxon>Liliopsida</taxon>
        <taxon>Asparagales</taxon>
        <taxon>Orchidaceae</taxon>
        <taxon>Epidendroideae</taxon>
        <taxon>Malaxideae</taxon>
        <taxon>Dendrobiinae</taxon>
        <taxon>Dendrobium</taxon>
    </lineage>
</organism>
<reference evidence="1 2" key="1">
    <citation type="journal article" date="2016" name="Sci. Rep.">
        <title>The Dendrobium catenatum Lindl. genome sequence provides insights into polysaccharide synthase, floral development and adaptive evolution.</title>
        <authorList>
            <person name="Zhang G.Q."/>
            <person name="Xu Q."/>
            <person name="Bian C."/>
            <person name="Tsai W.C."/>
            <person name="Yeh C.M."/>
            <person name="Liu K.W."/>
            <person name="Yoshida K."/>
            <person name="Zhang L.S."/>
            <person name="Chang S.B."/>
            <person name="Chen F."/>
            <person name="Shi Y."/>
            <person name="Su Y.Y."/>
            <person name="Zhang Y.Q."/>
            <person name="Chen L.J."/>
            <person name="Yin Y."/>
            <person name="Lin M."/>
            <person name="Huang H."/>
            <person name="Deng H."/>
            <person name="Wang Z.W."/>
            <person name="Zhu S.L."/>
            <person name="Zhao X."/>
            <person name="Deng C."/>
            <person name="Niu S.C."/>
            <person name="Huang J."/>
            <person name="Wang M."/>
            <person name="Liu G.H."/>
            <person name="Yang H.J."/>
            <person name="Xiao X.J."/>
            <person name="Hsiao Y.Y."/>
            <person name="Wu W.L."/>
            <person name="Chen Y.Y."/>
            <person name="Mitsuda N."/>
            <person name="Ohme-Takagi M."/>
            <person name="Luo Y.B."/>
            <person name="Van de Peer Y."/>
            <person name="Liu Z.J."/>
        </authorList>
    </citation>
    <scope>NUCLEOTIDE SEQUENCE [LARGE SCALE GENOMIC DNA]</scope>
    <source>
        <tissue evidence="1">The whole plant</tissue>
    </source>
</reference>
<evidence type="ECO:0000313" key="2">
    <source>
        <dbReference type="Proteomes" id="UP000233837"/>
    </source>
</evidence>
<reference evidence="1 2" key="2">
    <citation type="journal article" date="2017" name="Nature">
        <title>The Apostasia genome and the evolution of orchids.</title>
        <authorList>
            <person name="Zhang G.Q."/>
            <person name="Liu K.W."/>
            <person name="Li Z."/>
            <person name="Lohaus R."/>
            <person name="Hsiao Y.Y."/>
            <person name="Niu S.C."/>
            <person name="Wang J.Y."/>
            <person name="Lin Y.C."/>
            <person name="Xu Q."/>
            <person name="Chen L.J."/>
            <person name="Yoshida K."/>
            <person name="Fujiwara S."/>
            <person name="Wang Z.W."/>
            <person name="Zhang Y.Q."/>
            <person name="Mitsuda N."/>
            <person name="Wang M."/>
            <person name="Liu G.H."/>
            <person name="Pecoraro L."/>
            <person name="Huang H.X."/>
            <person name="Xiao X.J."/>
            <person name="Lin M."/>
            <person name="Wu X.Y."/>
            <person name="Wu W.L."/>
            <person name="Chen Y.Y."/>
            <person name="Chang S.B."/>
            <person name="Sakamoto S."/>
            <person name="Ohme-Takagi M."/>
            <person name="Yagi M."/>
            <person name="Zeng S.J."/>
            <person name="Shen C.Y."/>
            <person name="Yeh C.M."/>
            <person name="Luo Y.B."/>
            <person name="Tsai W.C."/>
            <person name="Van de Peer Y."/>
            <person name="Liu Z.J."/>
        </authorList>
    </citation>
    <scope>NUCLEOTIDE SEQUENCE [LARGE SCALE GENOMIC DNA]</scope>
    <source>
        <tissue evidence="1">The whole plant</tissue>
    </source>
</reference>
<protein>
    <submittedName>
        <fullName evidence="1">Uncharacterized protein</fullName>
    </submittedName>
</protein>
<gene>
    <name evidence="1" type="ORF">MA16_Dca020216</name>
</gene>
<name>A0A2I0V8V0_9ASPA</name>
<dbReference type="AlphaFoldDB" id="A0A2I0V8V0"/>
<sequence length="62" mass="7000">MHGLCQCYSKESQDPAWSSQTTMTNQPPTIESYCSADFSEYCNANAQVMKLQTDYLPGREGR</sequence>